<keyword evidence="2" id="KW-1003">Cell membrane</keyword>
<dbReference type="InterPro" id="IPR002758">
    <property type="entry name" value="Cation_antiport_E"/>
</dbReference>
<dbReference type="AlphaFoldDB" id="B8D3Q5"/>
<dbReference type="GeneID" id="7170658"/>
<keyword evidence="5 6" id="KW-0472">Membrane</keyword>
<evidence type="ECO:0000313" key="8">
    <source>
        <dbReference type="Proteomes" id="UP000006903"/>
    </source>
</evidence>
<dbReference type="HOGENOM" id="CLU_086615_2_2_2"/>
<gene>
    <name evidence="7" type="ordered locus">DKAM_0410</name>
</gene>
<proteinExistence type="predicted"/>
<keyword evidence="3 6" id="KW-0812">Transmembrane</keyword>
<dbReference type="EMBL" id="CP001140">
    <property type="protein sequence ID" value="ACL10736.1"/>
    <property type="molecule type" value="Genomic_DNA"/>
</dbReference>
<dbReference type="Pfam" id="PF01899">
    <property type="entry name" value="MNHE"/>
    <property type="match status" value="1"/>
</dbReference>
<evidence type="ECO:0000313" key="7">
    <source>
        <dbReference type="EMBL" id="ACL10736.1"/>
    </source>
</evidence>
<dbReference type="STRING" id="490899.DKAM_0410"/>
<name>B8D3Q5_DESA1</name>
<evidence type="ECO:0000256" key="1">
    <source>
        <dbReference type="ARBA" id="ARBA00004651"/>
    </source>
</evidence>
<evidence type="ECO:0000256" key="2">
    <source>
        <dbReference type="ARBA" id="ARBA00022475"/>
    </source>
</evidence>
<feature type="transmembrane region" description="Helical" evidence="6">
    <location>
        <begin position="7"/>
        <end position="28"/>
    </location>
</feature>
<evidence type="ECO:0000256" key="3">
    <source>
        <dbReference type="ARBA" id="ARBA00022692"/>
    </source>
</evidence>
<evidence type="ECO:0000256" key="5">
    <source>
        <dbReference type="ARBA" id="ARBA00023136"/>
    </source>
</evidence>
<dbReference type="Proteomes" id="UP000006903">
    <property type="component" value="Chromosome"/>
</dbReference>
<protein>
    <submittedName>
        <fullName evidence="7">Putative integral membrane protein, DUF68 family</fullName>
    </submittedName>
</protein>
<dbReference type="GO" id="GO:0008324">
    <property type="term" value="F:monoatomic cation transmembrane transporter activity"/>
    <property type="evidence" value="ECO:0007669"/>
    <property type="project" value="InterPro"/>
</dbReference>
<dbReference type="PANTHER" id="PTHR34584:SF1">
    <property type="entry name" value="NA(+)_H(+) ANTIPORTER SUBUNIT E1"/>
    <property type="match status" value="1"/>
</dbReference>
<sequence length="171" mass="19206">MIIVKKLSKAVVVFMLSFTTYIVFSGSIQPYDLITGAVVAGIVGALFANITLTNPGKVINPVRWIWLIVYALRYFTIDETKAHLDVIKRILHPRTPVNPAIVKVPYEVDSDYAITAIANSITNTPGTVVVEVREDEKAFYVHWIDAKTVEPSGARNEISFVFEKYSRKIFE</sequence>
<accession>B8D3Q5</accession>
<dbReference type="RefSeq" id="WP_012608078.1">
    <property type="nucleotide sequence ID" value="NC_011766.1"/>
</dbReference>
<dbReference type="KEGG" id="dka:DKAM_0410"/>
<dbReference type="eggNOG" id="arCOG03099">
    <property type="taxonomic scope" value="Archaea"/>
</dbReference>
<comment type="subcellular location">
    <subcellularLocation>
        <location evidence="1">Cell membrane</location>
        <topology evidence="1">Multi-pass membrane protein</topology>
    </subcellularLocation>
</comment>
<evidence type="ECO:0000256" key="4">
    <source>
        <dbReference type="ARBA" id="ARBA00022989"/>
    </source>
</evidence>
<dbReference type="PIRSF" id="PIRSF019239">
    <property type="entry name" value="MrpE"/>
    <property type="match status" value="1"/>
</dbReference>
<keyword evidence="4 6" id="KW-1133">Transmembrane helix</keyword>
<evidence type="ECO:0000256" key="6">
    <source>
        <dbReference type="SAM" id="Phobius"/>
    </source>
</evidence>
<dbReference type="GO" id="GO:0005886">
    <property type="term" value="C:plasma membrane"/>
    <property type="evidence" value="ECO:0007669"/>
    <property type="project" value="UniProtKB-SubCell"/>
</dbReference>
<reference evidence="7 8" key="1">
    <citation type="journal article" date="2009" name="J. Bacteriol.">
        <title>Complete genome sequence of the anaerobic, protein-degrading hyperthermophilic crenarchaeon Desulfurococcus kamchatkensis.</title>
        <authorList>
            <person name="Ravin N.V."/>
            <person name="Mardanov A.V."/>
            <person name="Beletsky A.V."/>
            <person name="Kublanov I.V."/>
            <person name="Kolganova T.V."/>
            <person name="Lebedinsky A.V."/>
            <person name="Chernyh N.A."/>
            <person name="Bonch-Osmolovskaya E.A."/>
            <person name="Skryabin K.G."/>
        </authorList>
    </citation>
    <scope>NUCLEOTIDE SEQUENCE [LARGE SCALE GENOMIC DNA]</scope>
    <source>
        <strain evidence="8">DSM 18924 / JCM 16383 / VKM B-2413 / 1221n</strain>
    </source>
</reference>
<organism evidence="7 8">
    <name type="scientific">Desulfurococcus amylolyticus (strain DSM 18924 / JCM 16383 / VKM B-2413 / 1221n)</name>
    <name type="common">Desulfurococcus kamchatkensis</name>
    <dbReference type="NCBI Taxonomy" id="490899"/>
    <lineage>
        <taxon>Archaea</taxon>
        <taxon>Thermoproteota</taxon>
        <taxon>Thermoprotei</taxon>
        <taxon>Desulfurococcales</taxon>
        <taxon>Desulfurococcaceae</taxon>
        <taxon>Desulfurococcus</taxon>
    </lineage>
</organism>
<dbReference type="PANTHER" id="PTHR34584">
    <property type="entry name" value="NA(+)/H(+) ANTIPORTER SUBUNIT E1"/>
    <property type="match status" value="1"/>
</dbReference>
<feature type="transmembrane region" description="Helical" evidence="6">
    <location>
        <begin position="34"/>
        <end position="53"/>
    </location>
</feature>